<dbReference type="OrthoDB" id="1323463at2759"/>
<reference evidence="2" key="1">
    <citation type="submission" date="2022-07" db="EMBL/GenBank/DDBJ databases">
        <authorList>
            <person name="Macas J."/>
            <person name="Novak P."/>
            <person name="Neumann P."/>
        </authorList>
    </citation>
    <scope>NUCLEOTIDE SEQUENCE</scope>
</reference>
<name>A0A9P1EM01_CUSEU</name>
<comment type="caution">
    <text evidence="2">The sequence shown here is derived from an EMBL/GenBank/DDBJ whole genome shotgun (WGS) entry which is preliminary data.</text>
</comment>
<keyword evidence="3" id="KW-1185">Reference proteome</keyword>
<organism evidence="2 3">
    <name type="scientific">Cuscuta europaea</name>
    <name type="common">European dodder</name>
    <dbReference type="NCBI Taxonomy" id="41803"/>
    <lineage>
        <taxon>Eukaryota</taxon>
        <taxon>Viridiplantae</taxon>
        <taxon>Streptophyta</taxon>
        <taxon>Embryophyta</taxon>
        <taxon>Tracheophyta</taxon>
        <taxon>Spermatophyta</taxon>
        <taxon>Magnoliopsida</taxon>
        <taxon>eudicotyledons</taxon>
        <taxon>Gunneridae</taxon>
        <taxon>Pentapetalae</taxon>
        <taxon>asterids</taxon>
        <taxon>lamiids</taxon>
        <taxon>Solanales</taxon>
        <taxon>Convolvulaceae</taxon>
        <taxon>Cuscuteae</taxon>
        <taxon>Cuscuta</taxon>
        <taxon>Cuscuta subgen. Cuscuta</taxon>
    </lineage>
</organism>
<dbReference type="EMBL" id="CAMAPE010000065">
    <property type="protein sequence ID" value="CAH9115132.1"/>
    <property type="molecule type" value="Genomic_DNA"/>
</dbReference>
<dbReference type="Proteomes" id="UP001152484">
    <property type="component" value="Unassembled WGS sequence"/>
</dbReference>
<proteinExistence type="predicted"/>
<evidence type="ECO:0000256" key="1">
    <source>
        <dbReference type="SAM" id="MobiDB-lite"/>
    </source>
</evidence>
<dbReference type="AlphaFoldDB" id="A0A9P1EM01"/>
<sequence>MPSDDRLALARMGDEALNQKVLWNSASALMGLCEQLRRVGQLREAKVGGDEEIASLRRKLAEAEDTLRLTNEGVEQRVQAARDEGKNEGLAEAGEAAAEAARVAAKEAERAKAEEVAKAEKAAVEAFTAGGWRAEDSEGWVSSVLEEKVDSWVEGPGRMWLAAKGDSYYQGGEFFTQRLIYRKLAQHFQVSPEDIKPEAYNLPPRHPDITIPLLPGEERLVLEDSETMRECGLGDDEDEAEGSANSKAAEEDATK</sequence>
<feature type="region of interest" description="Disordered" evidence="1">
    <location>
        <begin position="225"/>
        <end position="255"/>
    </location>
</feature>
<evidence type="ECO:0000313" key="2">
    <source>
        <dbReference type="EMBL" id="CAH9115132.1"/>
    </source>
</evidence>
<gene>
    <name evidence="2" type="ORF">CEURO_LOCUS20691</name>
</gene>
<evidence type="ECO:0000313" key="3">
    <source>
        <dbReference type="Proteomes" id="UP001152484"/>
    </source>
</evidence>
<protein>
    <submittedName>
        <fullName evidence="2">Uncharacterized protein</fullName>
    </submittedName>
</protein>
<accession>A0A9P1EM01</accession>